<dbReference type="PROSITE" id="PS51257">
    <property type="entry name" value="PROKAR_LIPOPROTEIN"/>
    <property type="match status" value="1"/>
</dbReference>
<dbReference type="InterPro" id="IPR006059">
    <property type="entry name" value="SBP"/>
</dbReference>
<dbReference type="PANTHER" id="PTHR43649:SF17">
    <property type="entry name" value="ABC TRANSPORTER SOLUTE BINDING PROTEIN-SUGAR TRANSPORT"/>
    <property type="match status" value="1"/>
</dbReference>
<comment type="caution">
    <text evidence="4">The sequence shown here is derived from an EMBL/GenBank/DDBJ whole genome shotgun (WGS) entry which is preliminary data.</text>
</comment>
<sequence>MKKLRKSAALLLAAGMLTLTACGGNHAETGNTGEQTTSVKNGETKGSDIGERVDLVMYLLGPRPARYDTVLEKFNELALKDLNCTLTVNFIEYGDMATKYPLIFSSGEEFDLAYGGTWVNFANLAQKGAFMPLEDLLPKYCAESLKLEPEEALAQATINGHLYAYPTNFYTYSAYGVTVRGDMMEKYGFDEIKDIDQYMEYLEAVNAGETQFSNLAAIGQDHVLTDIYIESKGLYPVNGGQYGIYYIDSSNGSPKVIAAHEWEGYEEYLNKAKQWSDEGLWPKSALSIKDTSTDMVQAGVAAGGFGNFDQGVSNYQICDPSWKVRWYNVQPNVNHLAYTQDCMVVPSSSRHPERALMLLDKIRTDETYYDLLTYGIEGEDYRREENNRYTPLDTAMFLPEPGTWGFRSQQFYLVPANAPDDYAEQKQALEDITVENIFRNFNMDTDPVKSEYAAMQNVYSQYNAPLRLGMTTDVQKDLAQLAEKAKAAGNDKVKAELQRQVDEFYAANNK</sequence>
<gene>
    <name evidence="3" type="ORF">CE91St55_08450</name>
    <name evidence="4" type="ORF">GNE07_17475</name>
</gene>
<dbReference type="EMBL" id="WNME01000011">
    <property type="protein sequence ID" value="MUB64824.1"/>
    <property type="molecule type" value="Genomic_DNA"/>
</dbReference>
<dbReference type="Proteomes" id="UP001055091">
    <property type="component" value="Unassembled WGS sequence"/>
</dbReference>
<dbReference type="OrthoDB" id="2636783at2"/>
<evidence type="ECO:0000313" key="3">
    <source>
        <dbReference type="EMBL" id="GKG98863.1"/>
    </source>
</evidence>
<dbReference type="EMBL" id="BQNJ01000001">
    <property type="protein sequence ID" value="GKG98863.1"/>
    <property type="molecule type" value="Genomic_DNA"/>
</dbReference>
<feature type="domain" description="DUF3502" evidence="2">
    <location>
        <begin position="440"/>
        <end position="506"/>
    </location>
</feature>
<evidence type="ECO:0000313" key="4">
    <source>
        <dbReference type="EMBL" id="MUB64824.1"/>
    </source>
</evidence>
<dbReference type="SUPFAM" id="SSF53850">
    <property type="entry name" value="Periplasmic binding protein-like II"/>
    <property type="match status" value="1"/>
</dbReference>
<protein>
    <submittedName>
        <fullName evidence="4">Extracellular solute-binding protein</fullName>
    </submittedName>
    <submittedName>
        <fullName evidence="3">Sugar ABC transporter substrate-binding protein</fullName>
    </submittedName>
</protein>
<name>A0A174X2U7_9FIRM</name>
<feature type="chain" id="PRO_5042683889" evidence="1">
    <location>
        <begin position="28"/>
        <end position="510"/>
    </location>
</feature>
<dbReference type="InterPro" id="IPR022627">
    <property type="entry name" value="DUF3502"/>
</dbReference>
<reference evidence="3" key="2">
    <citation type="submission" date="2022-01" db="EMBL/GenBank/DDBJ databases">
        <title>Novel bile acid biosynthetic pathways are enriched in the microbiome of centenarians.</title>
        <authorList>
            <person name="Sato Y."/>
            <person name="Atarashi K."/>
            <person name="Plichta R.D."/>
            <person name="Arai Y."/>
            <person name="Sasajima S."/>
            <person name="Kearney M.S."/>
            <person name="Suda W."/>
            <person name="Takeshita K."/>
            <person name="Sasaki T."/>
            <person name="Okamoto S."/>
            <person name="Skelly N.A."/>
            <person name="Okamura Y."/>
            <person name="Vlamakis H."/>
            <person name="Li Y."/>
            <person name="Tanoue T."/>
            <person name="Takei H."/>
            <person name="Nittono H."/>
            <person name="Narushima S."/>
            <person name="Irie J."/>
            <person name="Itoh H."/>
            <person name="Moriya K."/>
            <person name="Sugiura Y."/>
            <person name="Suematsu M."/>
            <person name="Moritoki N."/>
            <person name="Shibata S."/>
            <person name="Littman R.D."/>
            <person name="Fischbach A.M."/>
            <person name="Uwamino Y."/>
            <person name="Inoue T."/>
            <person name="Honda A."/>
            <person name="Hattori M."/>
            <person name="Murai T."/>
            <person name="Xavier J.R."/>
            <person name="Hirose N."/>
            <person name="Honda K."/>
        </authorList>
    </citation>
    <scope>NUCLEOTIDE SEQUENCE</scope>
    <source>
        <strain evidence="3">CE91-St55</strain>
    </source>
</reference>
<dbReference type="PANTHER" id="PTHR43649">
    <property type="entry name" value="ARABINOSE-BINDING PROTEIN-RELATED"/>
    <property type="match status" value="1"/>
</dbReference>
<reference evidence="4 5" key="1">
    <citation type="submission" date="2019-09" db="EMBL/GenBank/DDBJ databases">
        <title>Draft genome sequencing of Hungatella hathewayi 123Y-2.</title>
        <authorList>
            <person name="Lv Q."/>
            <person name="Li S."/>
        </authorList>
    </citation>
    <scope>NUCLEOTIDE SEQUENCE [LARGE SCALE GENOMIC DNA]</scope>
    <source>
        <strain evidence="4 5">123Y-2</strain>
    </source>
</reference>
<evidence type="ECO:0000256" key="1">
    <source>
        <dbReference type="SAM" id="SignalP"/>
    </source>
</evidence>
<evidence type="ECO:0000313" key="5">
    <source>
        <dbReference type="Proteomes" id="UP000434223"/>
    </source>
</evidence>
<feature type="signal peptide" evidence="1">
    <location>
        <begin position="1"/>
        <end position="27"/>
    </location>
</feature>
<organism evidence="4 5">
    <name type="scientific">Hungatella hathewayi</name>
    <dbReference type="NCBI Taxonomy" id="154046"/>
    <lineage>
        <taxon>Bacteria</taxon>
        <taxon>Bacillati</taxon>
        <taxon>Bacillota</taxon>
        <taxon>Clostridia</taxon>
        <taxon>Lachnospirales</taxon>
        <taxon>Lachnospiraceae</taxon>
        <taxon>Hungatella</taxon>
    </lineage>
</organism>
<dbReference type="RefSeq" id="WP_055651621.1">
    <property type="nucleotide sequence ID" value="NZ_BQNJ01000001.1"/>
</dbReference>
<dbReference type="Proteomes" id="UP000434223">
    <property type="component" value="Unassembled WGS sequence"/>
</dbReference>
<dbReference type="Pfam" id="PF12010">
    <property type="entry name" value="DUF3502"/>
    <property type="match status" value="1"/>
</dbReference>
<proteinExistence type="predicted"/>
<keyword evidence="1" id="KW-0732">Signal</keyword>
<dbReference type="InterPro" id="IPR050490">
    <property type="entry name" value="Bact_solute-bd_prot1"/>
</dbReference>
<dbReference type="Pfam" id="PF01547">
    <property type="entry name" value="SBP_bac_1"/>
    <property type="match status" value="1"/>
</dbReference>
<accession>A0A174X2U7</accession>
<dbReference type="Gene3D" id="3.40.190.10">
    <property type="entry name" value="Periplasmic binding protein-like II"/>
    <property type="match status" value="1"/>
</dbReference>
<evidence type="ECO:0000259" key="2">
    <source>
        <dbReference type="Pfam" id="PF12010"/>
    </source>
</evidence>
<dbReference type="AlphaFoldDB" id="A0A174X2U7"/>